<dbReference type="Pfam" id="PF00535">
    <property type="entry name" value="Glycos_transf_2"/>
    <property type="match status" value="1"/>
</dbReference>
<name>A0A382ZWJ4_9ZZZZ</name>
<dbReference type="SUPFAM" id="SSF53448">
    <property type="entry name" value="Nucleotide-diphospho-sugar transferases"/>
    <property type="match status" value="1"/>
</dbReference>
<gene>
    <name evidence="2" type="ORF">METZ01_LOCUS452655</name>
</gene>
<dbReference type="AlphaFoldDB" id="A0A382ZWJ4"/>
<dbReference type="InterPro" id="IPR029044">
    <property type="entry name" value="Nucleotide-diphossugar_trans"/>
</dbReference>
<reference evidence="2" key="1">
    <citation type="submission" date="2018-05" db="EMBL/GenBank/DDBJ databases">
        <authorList>
            <person name="Lanie J.A."/>
            <person name="Ng W.-L."/>
            <person name="Kazmierczak K.M."/>
            <person name="Andrzejewski T.M."/>
            <person name="Davidsen T.M."/>
            <person name="Wayne K.J."/>
            <person name="Tettelin H."/>
            <person name="Glass J.I."/>
            <person name="Rusch D."/>
            <person name="Podicherti R."/>
            <person name="Tsui H.-C.T."/>
            <person name="Winkler M.E."/>
        </authorList>
    </citation>
    <scope>NUCLEOTIDE SEQUENCE</scope>
</reference>
<organism evidence="2">
    <name type="scientific">marine metagenome</name>
    <dbReference type="NCBI Taxonomy" id="408172"/>
    <lineage>
        <taxon>unclassified sequences</taxon>
        <taxon>metagenomes</taxon>
        <taxon>ecological metagenomes</taxon>
    </lineage>
</organism>
<evidence type="ECO:0000259" key="1">
    <source>
        <dbReference type="Pfam" id="PF00535"/>
    </source>
</evidence>
<dbReference type="EMBL" id="UINC01187203">
    <property type="protein sequence ID" value="SVD99801.1"/>
    <property type="molecule type" value="Genomic_DNA"/>
</dbReference>
<dbReference type="PANTHER" id="PTHR43685">
    <property type="entry name" value="GLYCOSYLTRANSFERASE"/>
    <property type="match status" value="1"/>
</dbReference>
<evidence type="ECO:0000313" key="2">
    <source>
        <dbReference type="EMBL" id="SVD99801.1"/>
    </source>
</evidence>
<dbReference type="PANTHER" id="PTHR43685:SF2">
    <property type="entry name" value="GLYCOSYLTRANSFERASE 2-LIKE DOMAIN-CONTAINING PROTEIN"/>
    <property type="match status" value="1"/>
</dbReference>
<dbReference type="InterPro" id="IPR001173">
    <property type="entry name" value="Glyco_trans_2-like"/>
</dbReference>
<accession>A0A382ZWJ4</accession>
<proteinExistence type="predicted"/>
<feature type="non-terminal residue" evidence="2">
    <location>
        <position position="170"/>
    </location>
</feature>
<dbReference type="Gene3D" id="3.90.550.10">
    <property type="entry name" value="Spore Coat Polysaccharide Biosynthesis Protein SpsA, Chain A"/>
    <property type="match status" value="1"/>
</dbReference>
<dbReference type="InterPro" id="IPR050834">
    <property type="entry name" value="Glycosyltransf_2"/>
</dbReference>
<protein>
    <recommendedName>
        <fullName evidence="1">Glycosyltransferase 2-like domain-containing protein</fullName>
    </recommendedName>
</protein>
<sequence>MLLKPVIKHERTLKKSHPIVSLIIRTKNEERWIPSCLDAVFGQNYKSFEVIIVDNESTDKTTEKALQYPIKKIVTISNYLPGRALNLGIEESKGKYIVCLSAHCIPTGDAWLVSLVNALEEDETYAGVYGRQEPMSFSSLADKRDLLLVFGLDRVTQVRDSFFHNANSII</sequence>
<feature type="domain" description="Glycosyltransferase 2-like" evidence="1">
    <location>
        <begin position="21"/>
        <end position="131"/>
    </location>
</feature>
<dbReference type="CDD" id="cd00761">
    <property type="entry name" value="Glyco_tranf_GTA_type"/>
    <property type="match status" value="1"/>
</dbReference>